<protein>
    <submittedName>
        <fullName evidence="1">Uncharacterized protein</fullName>
    </submittedName>
</protein>
<organism evidence="1 2">
    <name type="scientific">Saprolegnia diclina (strain VS20)</name>
    <dbReference type="NCBI Taxonomy" id="1156394"/>
    <lineage>
        <taxon>Eukaryota</taxon>
        <taxon>Sar</taxon>
        <taxon>Stramenopiles</taxon>
        <taxon>Oomycota</taxon>
        <taxon>Saprolegniomycetes</taxon>
        <taxon>Saprolegniales</taxon>
        <taxon>Saprolegniaceae</taxon>
        <taxon>Saprolegnia</taxon>
    </lineage>
</organism>
<feature type="non-terminal residue" evidence="1">
    <location>
        <position position="1"/>
    </location>
</feature>
<dbReference type="GeneID" id="19944410"/>
<dbReference type="AlphaFoldDB" id="T0S171"/>
<evidence type="ECO:0000313" key="2">
    <source>
        <dbReference type="Proteomes" id="UP000030762"/>
    </source>
</evidence>
<dbReference type="RefSeq" id="XP_008607542.1">
    <property type="nucleotide sequence ID" value="XM_008609320.1"/>
</dbReference>
<accession>T0S171</accession>
<reference evidence="1 2" key="1">
    <citation type="submission" date="2012-04" db="EMBL/GenBank/DDBJ databases">
        <title>The Genome Sequence of Saprolegnia declina VS20.</title>
        <authorList>
            <consortium name="The Broad Institute Genome Sequencing Platform"/>
            <person name="Russ C."/>
            <person name="Nusbaum C."/>
            <person name="Tyler B."/>
            <person name="van West P."/>
            <person name="Dieguez-Uribeondo J."/>
            <person name="de Bruijn I."/>
            <person name="Tripathy S."/>
            <person name="Jiang R."/>
            <person name="Young S.K."/>
            <person name="Zeng Q."/>
            <person name="Gargeya S."/>
            <person name="Fitzgerald M."/>
            <person name="Haas B."/>
            <person name="Abouelleil A."/>
            <person name="Alvarado L."/>
            <person name="Arachchi H.M."/>
            <person name="Berlin A."/>
            <person name="Chapman S.B."/>
            <person name="Goldberg J."/>
            <person name="Griggs A."/>
            <person name="Gujja S."/>
            <person name="Hansen M."/>
            <person name="Howarth C."/>
            <person name="Imamovic A."/>
            <person name="Larimer J."/>
            <person name="McCowen C."/>
            <person name="Montmayeur A."/>
            <person name="Murphy C."/>
            <person name="Neiman D."/>
            <person name="Pearson M."/>
            <person name="Priest M."/>
            <person name="Roberts A."/>
            <person name="Saif S."/>
            <person name="Shea T."/>
            <person name="Sisk P."/>
            <person name="Sykes S."/>
            <person name="Wortman J."/>
            <person name="Nusbaum C."/>
            <person name="Birren B."/>
        </authorList>
    </citation>
    <scope>NUCLEOTIDE SEQUENCE [LARGE SCALE GENOMIC DNA]</scope>
    <source>
        <strain evidence="1 2">VS20</strain>
    </source>
</reference>
<gene>
    <name evidence="1" type="ORF">SDRG_03683</name>
</gene>
<evidence type="ECO:0000313" key="1">
    <source>
        <dbReference type="EMBL" id="EQC38718.1"/>
    </source>
</evidence>
<dbReference type="EMBL" id="JH767140">
    <property type="protein sequence ID" value="EQC38718.1"/>
    <property type="molecule type" value="Genomic_DNA"/>
</dbReference>
<dbReference type="VEuPathDB" id="FungiDB:SDRG_03683"/>
<dbReference type="InParanoid" id="T0S171"/>
<sequence length="112" mass="12371">TNRPEIVLSTDRHAGLQLTDTSGFLRSSASLLNANKAVVATLSKDLFSYHHTYRVFAGTTKTQILKLLVRNSWFRLVCRGDWDTQLLITCDDTAVAKIRPPAATSTSPPALR</sequence>
<proteinExistence type="predicted"/>
<keyword evidence="2" id="KW-1185">Reference proteome</keyword>
<name>T0S171_SAPDV</name>
<dbReference type="Proteomes" id="UP000030762">
    <property type="component" value="Unassembled WGS sequence"/>
</dbReference>